<dbReference type="InterPro" id="IPR002146">
    <property type="entry name" value="ATP_synth_b/b'su_bac/chlpt"/>
</dbReference>
<comment type="function">
    <text evidence="12">Component of the F(0) channel, it forms part of the peripheral stalk, linking F(1) to F(0).</text>
</comment>
<dbReference type="GO" id="GO:0045259">
    <property type="term" value="C:proton-transporting ATP synthase complex"/>
    <property type="evidence" value="ECO:0007669"/>
    <property type="project" value="UniProtKB-KW"/>
</dbReference>
<dbReference type="InterPro" id="IPR005864">
    <property type="entry name" value="ATP_synth_F0_bsu_bac"/>
</dbReference>
<evidence type="ECO:0000256" key="8">
    <source>
        <dbReference type="ARBA" id="ARBA00023136"/>
    </source>
</evidence>
<comment type="caution">
    <text evidence="15">The sequence shown here is derived from an EMBL/GenBank/DDBJ whole genome shotgun (WGS) entry which is preliminary data.</text>
</comment>
<evidence type="ECO:0000256" key="12">
    <source>
        <dbReference type="HAMAP-Rule" id="MF_01398"/>
    </source>
</evidence>
<evidence type="ECO:0000313" key="15">
    <source>
        <dbReference type="EMBL" id="SDW99975.1"/>
    </source>
</evidence>
<evidence type="ECO:0000256" key="4">
    <source>
        <dbReference type="ARBA" id="ARBA00022692"/>
    </source>
</evidence>
<evidence type="ECO:0000256" key="9">
    <source>
        <dbReference type="ARBA" id="ARBA00023310"/>
    </source>
</evidence>
<comment type="similarity">
    <text evidence="1 12 13">Belongs to the ATPase B chain family.</text>
</comment>
<comment type="subcellular location">
    <subcellularLocation>
        <location evidence="12">Cell membrane</location>
        <topology evidence="12">Single-pass membrane protein</topology>
    </subcellularLocation>
    <subcellularLocation>
        <location evidence="11">Endomembrane system</location>
        <topology evidence="11">Single-pass membrane protein</topology>
    </subcellularLocation>
</comment>
<dbReference type="Pfam" id="PF00430">
    <property type="entry name" value="ATP-synt_B"/>
    <property type="match status" value="1"/>
</dbReference>
<evidence type="ECO:0000256" key="3">
    <source>
        <dbReference type="ARBA" id="ARBA00022547"/>
    </source>
</evidence>
<evidence type="ECO:0000256" key="10">
    <source>
        <dbReference type="ARBA" id="ARBA00025198"/>
    </source>
</evidence>
<keyword evidence="2 12" id="KW-0813">Transport</keyword>
<dbReference type="CDD" id="cd06503">
    <property type="entry name" value="ATP-synt_Fo_b"/>
    <property type="match status" value="1"/>
</dbReference>
<dbReference type="OMA" id="ILAWFTM"/>
<dbReference type="InterPro" id="IPR050059">
    <property type="entry name" value="ATP_synthase_B_chain"/>
</dbReference>
<keyword evidence="12" id="KW-1003">Cell membrane</keyword>
<accession>A0A1H2Y4R2</accession>
<keyword evidence="8 12" id="KW-0472">Membrane</keyword>
<sequence length="163" mass="18675">MVSINYTLIAQVVNFIILLWVLAKFAYKPLLKAMDDRRTKIVKDMDQADHARKEAEALKQEYVNQLKNAKKEANDIVSKANAMAQQLHDEALANAQKEREELLASGRQTVEMERKKALLDVREQIIALSTEIAGRVLQEKLDSAEDRKRITRITDETLAEQKK</sequence>
<evidence type="ECO:0000313" key="16">
    <source>
        <dbReference type="Proteomes" id="UP000182379"/>
    </source>
</evidence>
<proteinExistence type="inferred from homology"/>
<dbReference type="InterPro" id="IPR028987">
    <property type="entry name" value="ATP_synth_B-like_membr_sf"/>
</dbReference>
<dbReference type="Proteomes" id="UP000182379">
    <property type="component" value="Unassembled WGS sequence"/>
</dbReference>
<evidence type="ECO:0000256" key="7">
    <source>
        <dbReference type="ARBA" id="ARBA00023065"/>
    </source>
</evidence>
<reference evidence="15 16" key="1">
    <citation type="submission" date="2016-10" db="EMBL/GenBank/DDBJ databases">
        <authorList>
            <person name="Varghese N."/>
            <person name="Submissions S."/>
        </authorList>
    </citation>
    <scope>NUCLEOTIDE SEQUENCE [LARGE SCALE GENOMIC DNA]</scope>
    <source>
        <strain evidence="15 16">WCC6</strain>
    </source>
</reference>
<dbReference type="GeneID" id="78335404"/>
<evidence type="ECO:0000256" key="13">
    <source>
        <dbReference type="RuleBase" id="RU003848"/>
    </source>
</evidence>
<name>A0A1H2Y4R2_ACIFE</name>
<keyword evidence="6 12" id="KW-1133">Transmembrane helix</keyword>
<evidence type="ECO:0000256" key="2">
    <source>
        <dbReference type="ARBA" id="ARBA00022448"/>
    </source>
</evidence>
<gene>
    <name evidence="12" type="primary">atpF</name>
    <name evidence="15" type="ORF">SAMN05216495_11049</name>
</gene>
<keyword evidence="14" id="KW-0175">Coiled coil</keyword>
<dbReference type="AlphaFoldDB" id="A0A1H2Y4R2"/>
<dbReference type="PANTHER" id="PTHR33445">
    <property type="entry name" value="ATP SYNTHASE SUBUNIT B', CHLOROPLASTIC"/>
    <property type="match status" value="1"/>
</dbReference>
<keyword evidence="4 12" id="KW-0812">Transmembrane</keyword>
<evidence type="ECO:0000256" key="1">
    <source>
        <dbReference type="ARBA" id="ARBA00005513"/>
    </source>
</evidence>
<keyword evidence="7 12" id="KW-0406">Ion transport</keyword>
<dbReference type="GO" id="GO:0012505">
    <property type="term" value="C:endomembrane system"/>
    <property type="evidence" value="ECO:0007669"/>
    <property type="project" value="UniProtKB-SubCell"/>
</dbReference>
<feature type="transmembrane region" description="Helical" evidence="12">
    <location>
        <begin position="6"/>
        <end position="27"/>
    </location>
</feature>
<dbReference type="RefSeq" id="WP_012939053.1">
    <property type="nucleotide sequence ID" value="NZ_CALAKB010000002.1"/>
</dbReference>
<evidence type="ECO:0000256" key="11">
    <source>
        <dbReference type="ARBA" id="ARBA00037847"/>
    </source>
</evidence>
<keyword evidence="3 12" id="KW-0138">CF(0)</keyword>
<dbReference type="GO" id="GO:0046961">
    <property type="term" value="F:proton-transporting ATPase activity, rotational mechanism"/>
    <property type="evidence" value="ECO:0007669"/>
    <property type="project" value="TreeGrafter"/>
</dbReference>
<comment type="function">
    <text evidence="10 12">F(1)F(0) ATP synthase produces ATP from ADP in the presence of a proton or sodium gradient. F-type ATPases consist of two structural domains, F(1) containing the extramembraneous catalytic core and F(0) containing the membrane proton channel, linked together by a central stalk and a peripheral stalk. During catalysis, ATP synthesis in the catalytic domain of F(1) is coupled via a rotary mechanism of the central stalk subunits to proton translocation.</text>
</comment>
<evidence type="ECO:0000256" key="6">
    <source>
        <dbReference type="ARBA" id="ARBA00022989"/>
    </source>
</evidence>
<comment type="subunit">
    <text evidence="12">F-type ATPases have 2 components, F(1) - the catalytic core - and F(0) - the membrane proton channel. F(1) has five subunits: alpha(3), beta(3), gamma(1), delta(1), epsilon(1). F(0) has three main subunits: a(1), b(2) and c(10-14). The alpha and beta chains form an alternating ring which encloses part of the gamma chain. F(1) is attached to F(0) by a central stalk formed by the gamma and epsilon chains, while a peripheral stalk is formed by the delta and b chains.</text>
</comment>
<dbReference type="Gene3D" id="1.20.5.620">
    <property type="entry name" value="F1F0 ATP synthase subunit B, membrane domain"/>
    <property type="match status" value="1"/>
</dbReference>
<dbReference type="EMBL" id="FNOP01000010">
    <property type="protein sequence ID" value="SDW99975.1"/>
    <property type="molecule type" value="Genomic_DNA"/>
</dbReference>
<dbReference type="NCBIfam" id="TIGR01144">
    <property type="entry name" value="ATP_synt_b"/>
    <property type="match status" value="1"/>
</dbReference>
<dbReference type="SUPFAM" id="SSF81573">
    <property type="entry name" value="F1F0 ATP synthase subunit B, membrane domain"/>
    <property type="match status" value="1"/>
</dbReference>
<protein>
    <recommendedName>
        <fullName evidence="12">ATP synthase subunit b</fullName>
    </recommendedName>
    <alternativeName>
        <fullName evidence="12">ATP synthase F(0) sector subunit b</fullName>
    </alternativeName>
    <alternativeName>
        <fullName evidence="12">ATPase subunit I</fullName>
    </alternativeName>
    <alternativeName>
        <fullName evidence="12">F-type ATPase subunit b</fullName>
        <shortName evidence="12">F-ATPase subunit b</shortName>
    </alternativeName>
</protein>
<keyword evidence="5 12" id="KW-0375">Hydrogen ion transport</keyword>
<dbReference type="HAMAP" id="MF_01398">
    <property type="entry name" value="ATP_synth_b_bprime"/>
    <property type="match status" value="1"/>
</dbReference>
<evidence type="ECO:0000256" key="5">
    <source>
        <dbReference type="ARBA" id="ARBA00022781"/>
    </source>
</evidence>
<dbReference type="GO" id="GO:0005886">
    <property type="term" value="C:plasma membrane"/>
    <property type="evidence" value="ECO:0007669"/>
    <property type="project" value="UniProtKB-SubCell"/>
</dbReference>
<evidence type="ECO:0000256" key="14">
    <source>
        <dbReference type="SAM" id="Coils"/>
    </source>
</evidence>
<keyword evidence="9 12" id="KW-0066">ATP synthesis</keyword>
<organism evidence="15 16">
    <name type="scientific">Acidaminococcus fermentans</name>
    <dbReference type="NCBI Taxonomy" id="905"/>
    <lineage>
        <taxon>Bacteria</taxon>
        <taxon>Bacillati</taxon>
        <taxon>Bacillota</taxon>
        <taxon>Negativicutes</taxon>
        <taxon>Acidaminococcales</taxon>
        <taxon>Acidaminococcaceae</taxon>
        <taxon>Acidaminococcus</taxon>
    </lineage>
</organism>
<dbReference type="GO" id="GO:0046933">
    <property type="term" value="F:proton-transporting ATP synthase activity, rotational mechanism"/>
    <property type="evidence" value="ECO:0007669"/>
    <property type="project" value="UniProtKB-UniRule"/>
</dbReference>
<dbReference type="PANTHER" id="PTHR33445:SF2">
    <property type="entry name" value="ATP SYNTHASE SUBUNIT B', CHLOROPLASTIC"/>
    <property type="match status" value="1"/>
</dbReference>
<feature type="coiled-coil region" evidence="14">
    <location>
        <begin position="41"/>
        <end position="101"/>
    </location>
</feature>